<dbReference type="SUPFAM" id="SSF48403">
    <property type="entry name" value="Ankyrin repeat"/>
    <property type="match status" value="2"/>
</dbReference>
<dbReference type="InterPro" id="IPR053064">
    <property type="entry name" value="Ankyrin-MYND_domain-protein"/>
</dbReference>
<evidence type="ECO:0000256" key="1">
    <source>
        <dbReference type="ARBA" id="ARBA00022723"/>
    </source>
</evidence>
<dbReference type="EnsemblMetazoa" id="CLYHEMT005191.3">
    <property type="protein sequence ID" value="CLYHEMP005191.3"/>
    <property type="gene ID" value="CLYHEMG005191"/>
</dbReference>
<evidence type="ECO:0000256" key="7">
    <source>
        <dbReference type="SAM" id="MobiDB-lite"/>
    </source>
</evidence>
<dbReference type="InterPro" id="IPR003409">
    <property type="entry name" value="MORN"/>
</dbReference>
<dbReference type="GeneID" id="136818234"/>
<feature type="domain" description="MYND-type" evidence="8">
    <location>
        <begin position="954"/>
        <end position="994"/>
    </location>
</feature>
<dbReference type="Gene3D" id="1.25.40.20">
    <property type="entry name" value="Ankyrin repeat-containing domain"/>
    <property type="match status" value="3"/>
</dbReference>
<keyword evidence="5" id="KW-0040">ANK repeat</keyword>
<dbReference type="EnsemblMetazoa" id="CLYHEMT005191.4">
    <property type="protein sequence ID" value="CLYHEMP005191.4"/>
    <property type="gene ID" value="CLYHEMG005191"/>
</dbReference>
<evidence type="ECO:0000256" key="4">
    <source>
        <dbReference type="ARBA" id="ARBA00022833"/>
    </source>
</evidence>
<dbReference type="InterPro" id="IPR002110">
    <property type="entry name" value="Ankyrin_rpt"/>
</dbReference>
<dbReference type="PANTHER" id="PTHR15897">
    <property type="entry name" value="ANKYRIN REPEAT AND MYND DOMAIN PROTEIN 1"/>
    <property type="match status" value="1"/>
</dbReference>
<evidence type="ECO:0000256" key="2">
    <source>
        <dbReference type="ARBA" id="ARBA00022737"/>
    </source>
</evidence>
<evidence type="ECO:0000256" key="3">
    <source>
        <dbReference type="ARBA" id="ARBA00022771"/>
    </source>
</evidence>
<dbReference type="Pfam" id="PF12796">
    <property type="entry name" value="Ank_2"/>
    <property type="match status" value="2"/>
</dbReference>
<proteinExistence type="predicted"/>
<dbReference type="SUPFAM" id="SSF144232">
    <property type="entry name" value="HIT/MYND zinc finger-like"/>
    <property type="match status" value="1"/>
</dbReference>
<feature type="repeat" description="ANK" evidence="5">
    <location>
        <begin position="319"/>
        <end position="351"/>
    </location>
</feature>
<evidence type="ECO:0000313" key="10">
    <source>
        <dbReference type="Proteomes" id="UP000594262"/>
    </source>
</evidence>
<dbReference type="GO" id="GO:0008270">
    <property type="term" value="F:zinc ion binding"/>
    <property type="evidence" value="ECO:0007669"/>
    <property type="project" value="UniProtKB-KW"/>
</dbReference>
<evidence type="ECO:0000313" key="9">
    <source>
        <dbReference type="EnsemblMetazoa" id="CLYHEMP005191.3"/>
    </source>
</evidence>
<keyword evidence="10" id="KW-1185">Reference proteome</keyword>
<dbReference type="Gene3D" id="2.20.110.10">
    <property type="entry name" value="Histone H3 K4-specific methyltransferase SET7/9 N-terminal domain"/>
    <property type="match status" value="2"/>
</dbReference>
<name>A0A7M5WRA5_9CNID</name>
<feature type="compositionally biased region" description="Polar residues" evidence="7">
    <location>
        <begin position="1040"/>
        <end position="1072"/>
    </location>
</feature>
<dbReference type="InterPro" id="IPR036770">
    <property type="entry name" value="Ankyrin_rpt-contain_sf"/>
</dbReference>
<reference evidence="9" key="1">
    <citation type="submission" date="2021-01" db="UniProtKB">
        <authorList>
            <consortium name="EnsemblMetazoa"/>
        </authorList>
    </citation>
    <scope>IDENTIFICATION</scope>
</reference>
<keyword evidence="2" id="KW-0677">Repeat</keyword>
<organism evidence="9 10">
    <name type="scientific">Clytia hemisphaerica</name>
    <dbReference type="NCBI Taxonomy" id="252671"/>
    <lineage>
        <taxon>Eukaryota</taxon>
        <taxon>Metazoa</taxon>
        <taxon>Cnidaria</taxon>
        <taxon>Hydrozoa</taxon>
        <taxon>Hydroidolina</taxon>
        <taxon>Leptothecata</taxon>
        <taxon>Obeliida</taxon>
        <taxon>Clytiidae</taxon>
        <taxon>Clytia</taxon>
    </lineage>
</organism>
<feature type="compositionally biased region" description="Polar residues" evidence="7">
    <location>
        <begin position="1000"/>
        <end position="1017"/>
    </location>
</feature>
<sequence length="1085" mass="121610">MTDLLYISNLENSKSRGTISINTINGLQSFANLPIPTPNKKLYSSGAYYVGNLLGNQRSGWGKLHWSFGCEHEGYYNNNKRDGRGTLAWKDGSVYKGDFKDDLRHGYGEISWPNGESYLGMFDTDMKHGHGTYIWPEIGKYEGNFEEDQKHGFGVFTMNNGDKFEGIYLNGQRWGPGIFTYHKDGSQDVGIWKGSQLLRICSVMDDACLFDHLVHHKINAGGQVCDEIRVSTSSKSRKRYVPERFLQHHAIPTGNEDFIMPATFPYKDIIEGIRNSKTSKGYIETSSEAILNASKNGHYDDVKNILEEGLVNPDVSDKTGFSAIMAAAVNCHTDVINILLDHGGNINQLTEEGLSVLLACHILLYTKENFVDNIAESIAKENLFNSVEVDKKTGSVNNRNERKLIMAIFEDIHRPFNGLRKAKIATAVVKGKGKRDSRAPSPSAENILENLEEENEKTFDQWKMNFYQNSMDRVKEVEEINQSFKHIMLKDPHRYLMDGVQHTFQTSTYDELMSSCTTENDTKTEYSSDVGSLGDIQDVPKQLSELEQDPIYALPFPTTVASILGYDPVTEIHSMTVDKFKHLNDKVVLQHMNKERKPHLQSTIRLLLKRGANPNASELPMSALFFAVKSADPGAVAALLEQNADTSARLNTSYLCPLHIAVALPCMEGIEITKLLLHYGADPNLRDSFPEGDMTDGRTPLHVACSREDNFKQCQKIVRLLLEYNADPNLLCVGNAPLSLAIGSGNDLVIDTLLKYNAEPSLRLTHGLGSILCVAATFQAERRRTPYERMRLIEKLMRNGADMLTPVKISEKYPPGTVVDYGYHVFAQDRRIACTPYHALSSVEREVYNSRRAMLELLGSRLRAAARAKEDEVMMQACSSEQFDDAAWNSTGRDDSCGLRFVTIKVGPVRGGVAHAARSESFIHRDLTNKSHAALSGTGSHHFKQATRKRLRYCYECGRSIGVRLTPCSRCKEVFYCSKGCKIKAWNLRHRDECAKISGTKSYSQTRAESPTPTSDHNGPVKFKNSINSQSLFSPRKKSPNSPQRRSPINTPQVKPSTLRHSPTSTQRQSPKNNEKSKICLPRIK</sequence>
<evidence type="ECO:0000256" key="6">
    <source>
        <dbReference type="PROSITE-ProRule" id="PRU00134"/>
    </source>
</evidence>
<dbReference type="Gene3D" id="6.10.140.2220">
    <property type="match status" value="1"/>
</dbReference>
<dbReference type="PANTHER" id="PTHR15897:SF2">
    <property type="entry name" value="ANKYRIN REPEAT AND MYND DOMAIN-CONTAINING PROTEIN 1"/>
    <property type="match status" value="1"/>
</dbReference>
<dbReference type="Pfam" id="PF02493">
    <property type="entry name" value="MORN"/>
    <property type="match status" value="5"/>
</dbReference>
<feature type="repeat" description="ANK" evidence="5">
    <location>
        <begin position="653"/>
        <end position="688"/>
    </location>
</feature>
<dbReference type="SUPFAM" id="SSF82185">
    <property type="entry name" value="Histone H3 K4-specific methyltransferase SET7/9 N-terminal domain"/>
    <property type="match status" value="2"/>
</dbReference>
<dbReference type="RefSeq" id="XP_066930707.1">
    <property type="nucleotide sequence ID" value="XM_067074606.1"/>
</dbReference>
<feature type="region of interest" description="Disordered" evidence="7">
    <location>
        <begin position="1000"/>
        <end position="1085"/>
    </location>
</feature>
<dbReference type="SMART" id="SM00698">
    <property type="entry name" value="MORN"/>
    <property type="match status" value="6"/>
</dbReference>
<keyword evidence="3 6" id="KW-0863">Zinc-finger</keyword>
<dbReference type="RefSeq" id="XP_066930704.1">
    <property type="nucleotide sequence ID" value="XM_067074603.1"/>
</dbReference>
<dbReference type="SMART" id="SM00248">
    <property type="entry name" value="ANK"/>
    <property type="match status" value="7"/>
</dbReference>
<accession>A0A7M5WRA5</accession>
<evidence type="ECO:0000256" key="5">
    <source>
        <dbReference type="PROSITE-ProRule" id="PRU00023"/>
    </source>
</evidence>
<feature type="repeat" description="ANK" evidence="5">
    <location>
        <begin position="696"/>
        <end position="733"/>
    </location>
</feature>
<dbReference type="PROSITE" id="PS50865">
    <property type="entry name" value="ZF_MYND_2"/>
    <property type="match status" value="1"/>
</dbReference>
<keyword evidence="1" id="KW-0479">Metal-binding</keyword>
<dbReference type="PROSITE" id="PS50088">
    <property type="entry name" value="ANK_REPEAT"/>
    <property type="match status" value="3"/>
</dbReference>
<dbReference type="RefSeq" id="XP_066930706.1">
    <property type="nucleotide sequence ID" value="XM_067074605.1"/>
</dbReference>
<dbReference type="PROSITE" id="PS50297">
    <property type="entry name" value="ANK_REP_REGION"/>
    <property type="match status" value="2"/>
</dbReference>
<dbReference type="OrthoDB" id="27683at2759"/>
<evidence type="ECO:0000259" key="8">
    <source>
        <dbReference type="PROSITE" id="PS50865"/>
    </source>
</evidence>
<dbReference type="AlphaFoldDB" id="A0A7M5WRA5"/>
<dbReference type="PROSITE" id="PS01360">
    <property type="entry name" value="ZF_MYND_1"/>
    <property type="match status" value="1"/>
</dbReference>
<keyword evidence="4" id="KW-0862">Zinc</keyword>
<dbReference type="Pfam" id="PF01753">
    <property type="entry name" value="zf-MYND"/>
    <property type="match status" value="1"/>
</dbReference>
<dbReference type="InterPro" id="IPR002893">
    <property type="entry name" value="Znf_MYND"/>
</dbReference>
<dbReference type="RefSeq" id="XP_066930705.1">
    <property type="nucleotide sequence ID" value="XM_067074604.1"/>
</dbReference>
<dbReference type="Proteomes" id="UP000594262">
    <property type="component" value="Unplaced"/>
</dbReference>
<dbReference type="RefSeq" id="XP_066930708.1">
    <property type="nucleotide sequence ID" value="XM_067074607.1"/>
</dbReference>
<protein>
    <recommendedName>
        <fullName evidence="8">MYND-type domain-containing protein</fullName>
    </recommendedName>
</protein>